<feature type="domain" description="DNA polymerase delta/zeta catalytic subunit N-terminal" evidence="6">
    <location>
        <begin position="134"/>
        <end position="210"/>
    </location>
</feature>
<dbReference type="InterPro" id="IPR006133">
    <property type="entry name" value="DNA-dir_DNA_pol_B_exonuc"/>
</dbReference>
<feature type="non-terminal residue" evidence="7">
    <location>
        <position position="1"/>
    </location>
</feature>
<evidence type="ECO:0000313" key="7">
    <source>
        <dbReference type="EMBL" id="GFQ74715.1"/>
    </source>
</evidence>
<feature type="region of interest" description="Disordered" evidence="4">
    <location>
        <begin position="1"/>
        <end position="36"/>
    </location>
</feature>
<keyword evidence="8" id="KW-1185">Reference proteome</keyword>
<evidence type="ECO:0000256" key="2">
    <source>
        <dbReference type="ARBA" id="ARBA00042791"/>
    </source>
</evidence>
<dbReference type="GO" id="GO:0008296">
    <property type="term" value="F:3'-5'-DNA exonuclease activity"/>
    <property type="evidence" value="ECO:0007669"/>
    <property type="project" value="TreeGrafter"/>
</dbReference>
<dbReference type="GO" id="GO:0003676">
    <property type="term" value="F:nucleic acid binding"/>
    <property type="evidence" value="ECO:0007669"/>
    <property type="project" value="InterPro"/>
</dbReference>
<dbReference type="PANTHER" id="PTHR10322">
    <property type="entry name" value="DNA POLYMERASE CATALYTIC SUBUNIT"/>
    <property type="match status" value="1"/>
</dbReference>
<feature type="compositionally biased region" description="Acidic residues" evidence="4">
    <location>
        <begin position="25"/>
        <end position="36"/>
    </location>
</feature>
<evidence type="ECO:0000259" key="5">
    <source>
        <dbReference type="Pfam" id="PF03104"/>
    </source>
</evidence>
<dbReference type="Pfam" id="PF03104">
    <property type="entry name" value="DNA_pol_B_exo1"/>
    <property type="match status" value="2"/>
</dbReference>
<organism evidence="7 8">
    <name type="scientific">Trichonephila clavata</name>
    <name type="common">Joro spider</name>
    <name type="synonym">Nephila clavata</name>
    <dbReference type="NCBI Taxonomy" id="2740835"/>
    <lineage>
        <taxon>Eukaryota</taxon>
        <taxon>Metazoa</taxon>
        <taxon>Ecdysozoa</taxon>
        <taxon>Arthropoda</taxon>
        <taxon>Chelicerata</taxon>
        <taxon>Arachnida</taxon>
        <taxon>Araneae</taxon>
        <taxon>Araneomorphae</taxon>
        <taxon>Entelegynae</taxon>
        <taxon>Araneoidea</taxon>
        <taxon>Nephilidae</taxon>
        <taxon>Trichonephila</taxon>
    </lineage>
</organism>
<dbReference type="GO" id="GO:0006287">
    <property type="term" value="P:base-excision repair, gap-filling"/>
    <property type="evidence" value="ECO:0007669"/>
    <property type="project" value="TreeGrafter"/>
</dbReference>
<protein>
    <recommendedName>
        <fullName evidence="1">DNA polymerase delta catalytic subunit</fullName>
    </recommendedName>
    <alternativeName>
        <fullName evidence="2">3'-5' exodeoxyribonuclease</fullName>
    </alternativeName>
</protein>
<evidence type="ECO:0000256" key="1">
    <source>
        <dbReference type="ARBA" id="ARBA00024411"/>
    </source>
</evidence>
<name>A0A8X6ICE9_TRICU</name>
<dbReference type="Proteomes" id="UP000887116">
    <property type="component" value="Unassembled WGS sequence"/>
</dbReference>
<comment type="catalytic activity">
    <reaction evidence="3">
        <text>DNA(n) + a 2'-deoxyribonucleoside 5'-triphosphate = DNA(n+1) + diphosphate</text>
        <dbReference type="Rhea" id="RHEA:22508"/>
        <dbReference type="Rhea" id="RHEA-COMP:17339"/>
        <dbReference type="Rhea" id="RHEA-COMP:17340"/>
        <dbReference type="ChEBI" id="CHEBI:33019"/>
        <dbReference type="ChEBI" id="CHEBI:61560"/>
        <dbReference type="ChEBI" id="CHEBI:173112"/>
        <dbReference type="EC" id="2.7.7.7"/>
    </reaction>
</comment>
<feature type="domain" description="DNA-directed DNA polymerase family B exonuclease" evidence="5">
    <location>
        <begin position="234"/>
        <end position="336"/>
    </location>
</feature>
<dbReference type="InterPro" id="IPR050240">
    <property type="entry name" value="DNA_pol_type-B"/>
</dbReference>
<dbReference type="PANTHER" id="PTHR10322:SF23">
    <property type="entry name" value="DNA POLYMERASE DELTA CATALYTIC SUBUNIT"/>
    <property type="match status" value="1"/>
</dbReference>
<evidence type="ECO:0000313" key="8">
    <source>
        <dbReference type="Proteomes" id="UP000887116"/>
    </source>
</evidence>
<feature type="region of interest" description="Disordered" evidence="4">
    <location>
        <begin position="50"/>
        <end position="84"/>
    </location>
</feature>
<dbReference type="InterPro" id="IPR036397">
    <property type="entry name" value="RNaseH_sf"/>
</dbReference>
<dbReference type="GO" id="GO:0045004">
    <property type="term" value="P:DNA replication proofreading"/>
    <property type="evidence" value="ECO:0007669"/>
    <property type="project" value="TreeGrafter"/>
</dbReference>
<comment type="caution">
    <text evidence="7">The sequence shown here is derived from an EMBL/GenBank/DDBJ whole genome shotgun (WGS) entry which is preliminary data.</text>
</comment>
<evidence type="ECO:0000259" key="6">
    <source>
        <dbReference type="Pfam" id="PF24055"/>
    </source>
</evidence>
<proteinExistence type="predicted"/>
<gene>
    <name evidence="7" type="primary">DNApol-delta</name>
    <name evidence="7" type="ORF">TNCT_12381</name>
</gene>
<dbReference type="GO" id="GO:0043625">
    <property type="term" value="C:delta DNA polymerase complex"/>
    <property type="evidence" value="ECO:0007669"/>
    <property type="project" value="TreeGrafter"/>
</dbReference>
<dbReference type="AlphaFoldDB" id="A0A8X6ICE9"/>
<dbReference type="Gene3D" id="3.30.420.10">
    <property type="entry name" value="Ribonuclease H-like superfamily/Ribonuclease H"/>
    <property type="match status" value="1"/>
</dbReference>
<evidence type="ECO:0000256" key="4">
    <source>
        <dbReference type="SAM" id="MobiDB-lite"/>
    </source>
</evidence>
<accession>A0A8X6ICE9</accession>
<reference evidence="7" key="1">
    <citation type="submission" date="2020-07" db="EMBL/GenBank/DDBJ databases">
        <title>Multicomponent nature underlies the extraordinary mechanical properties of spider dragline silk.</title>
        <authorList>
            <person name="Kono N."/>
            <person name="Nakamura H."/>
            <person name="Mori M."/>
            <person name="Yoshida Y."/>
            <person name="Ohtoshi R."/>
            <person name="Malay A.D."/>
            <person name="Moran D.A.P."/>
            <person name="Tomita M."/>
            <person name="Numata K."/>
            <person name="Arakawa K."/>
        </authorList>
    </citation>
    <scope>NUCLEOTIDE SEQUENCE</scope>
</reference>
<dbReference type="InterPro" id="IPR056435">
    <property type="entry name" value="DPOD/Z_N"/>
</dbReference>
<dbReference type="Gene3D" id="2.40.50.730">
    <property type="match status" value="2"/>
</dbReference>
<dbReference type="SUPFAM" id="SSF53098">
    <property type="entry name" value="Ribonuclease H-like"/>
    <property type="match status" value="1"/>
</dbReference>
<dbReference type="GO" id="GO:0003887">
    <property type="term" value="F:DNA-directed DNA polymerase activity"/>
    <property type="evidence" value="ECO:0007669"/>
    <property type="project" value="UniProtKB-EC"/>
</dbReference>
<sequence>MDMKRKSFSSSQGPAKKVFKKSSQDDDDFERSNFEEELALMDELEEEFHAQSLESLESTEDIDSSQSANAKWARPPPAEINPGTDSIVFQQLDIDYYLGQAVSGMSGCTTGLVPIMRVFGVSMEGNSILCHVHGFLPYFFVPAPQNFQQSDCAKFREILNGALISDMKSNKENIRDPVLAVEIVQKENIYGYNIDGKKPYLKITVLLPKFLPAAGRLLENGIRWNGSDMQTFPVFETNINFEIKFMVDTKIVGCNWIEVPPRKYNLLTASGQRNPTSRCQIELEVDWKNLISHEPEGDWSKIAPVRILSFDIECAGRKGIFPEPNHDPVIQIANMVILLSYQSEQQMLKEWADFIRAVDPDIVTGYNIQNFDFPYLLNRAAHLKV</sequence>
<dbReference type="GO" id="GO:0006297">
    <property type="term" value="P:nucleotide-excision repair, DNA gap filling"/>
    <property type="evidence" value="ECO:0007669"/>
    <property type="project" value="TreeGrafter"/>
</dbReference>
<evidence type="ECO:0000256" key="3">
    <source>
        <dbReference type="ARBA" id="ARBA00049244"/>
    </source>
</evidence>
<feature type="domain" description="DNA-directed DNA polymerase family B exonuclease" evidence="5">
    <location>
        <begin position="339"/>
        <end position="384"/>
    </location>
</feature>
<dbReference type="InterPro" id="IPR012337">
    <property type="entry name" value="RNaseH-like_sf"/>
</dbReference>
<dbReference type="Pfam" id="PF24055">
    <property type="entry name" value="POL3_N"/>
    <property type="match status" value="1"/>
</dbReference>
<dbReference type="EMBL" id="BMAO01011573">
    <property type="protein sequence ID" value="GFQ74715.1"/>
    <property type="molecule type" value="Genomic_DNA"/>
</dbReference>